<comment type="caution">
    <text evidence="13">The sequence shown here is derived from an EMBL/GenBank/DDBJ whole genome shotgun (WGS) entry which is preliminary data.</text>
</comment>
<proteinExistence type="inferred from homology"/>
<keyword evidence="4 12" id="KW-0328">Glycosyltransferase</keyword>
<feature type="transmembrane region" description="Helical" evidence="12">
    <location>
        <begin position="109"/>
        <end position="126"/>
    </location>
</feature>
<dbReference type="EC" id="2.4.1.-" evidence="12"/>
<keyword evidence="7 12" id="KW-0256">Endoplasmic reticulum</keyword>
<evidence type="ECO:0000256" key="2">
    <source>
        <dbReference type="ARBA" id="ARBA00004922"/>
    </source>
</evidence>
<feature type="transmembrane region" description="Helical" evidence="12">
    <location>
        <begin position="12"/>
        <end position="33"/>
    </location>
</feature>
<dbReference type="UniPathway" id="UPA00378"/>
<evidence type="ECO:0000256" key="7">
    <source>
        <dbReference type="ARBA" id="ARBA00022824"/>
    </source>
</evidence>
<feature type="transmembrane region" description="Helical" evidence="12">
    <location>
        <begin position="223"/>
        <end position="244"/>
    </location>
</feature>
<evidence type="ECO:0000256" key="5">
    <source>
        <dbReference type="ARBA" id="ARBA00022679"/>
    </source>
</evidence>
<evidence type="ECO:0000256" key="4">
    <source>
        <dbReference type="ARBA" id="ARBA00022676"/>
    </source>
</evidence>
<evidence type="ECO:0000256" key="12">
    <source>
        <dbReference type="RuleBase" id="RU363075"/>
    </source>
</evidence>
<dbReference type="Proteomes" id="UP000663850">
    <property type="component" value="Unassembled WGS sequence"/>
</dbReference>
<dbReference type="GO" id="GO:0006487">
    <property type="term" value="P:protein N-linked glycosylation"/>
    <property type="evidence" value="ECO:0007669"/>
    <property type="project" value="TreeGrafter"/>
</dbReference>
<evidence type="ECO:0000256" key="3">
    <source>
        <dbReference type="ARBA" id="ARBA00007063"/>
    </source>
</evidence>
<name>A0A8H3DIV8_9AGAM</name>
<gene>
    <name evidence="13" type="ORF">RDB_LOCUS128488</name>
</gene>
<evidence type="ECO:0000256" key="8">
    <source>
        <dbReference type="ARBA" id="ARBA00022989"/>
    </source>
</evidence>
<comment type="function">
    <text evidence="10">Mannosyltransferase that operates in the biosynthetic pathway of dolichol-linked oligosaccharides, the glycan precursors employed in protein asparagine (N)-glycosylation. The assembly of dolichol-linked oligosaccharides begins on the cytosolic side of the endoplasmic reticulum membrane and finishes in its lumen. The sequential addition of sugars to dolichol pyrophosphate produces dolichol-linked oligosaccharides containing fourteen sugars, including two GlcNAcs, nine mannoses and three glucoses. Once assembled, the oligosaccharide is transferred from the lipid to nascent proteins by oligosaccharyltransferases. In the lumen of the endoplasmic reticulum, adds the eighth mannose residue in an alpha-1,6 linkage onto Man(7)GlcNAc(2)-PP-dolichol to produce Man(8)GlcNAc(2)-PP-dolichol.</text>
</comment>
<comment type="subcellular location">
    <subcellularLocation>
        <location evidence="1 12">Endoplasmic reticulum membrane</location>
        <topology evidence="1 12">Multi-pass membrane protein</topology>
    </subcellularLocation>
</comment>
<feature type="transmembrane region" description="Helical" evidence="12">
    <location>
        <begin position="186"/>
        <end position="211"/>
    </location>
</feature>
<feature type="transmembrane region" description="Helical" evidence="12">
    <location>
        <begin position="156"/>
        <end position="174"/>
    </location>
</feature>
<comment type="pathway">
    <text evidence="2">Protein modification; protein glycosylation.</text>
</comment>
<keyword evidence="8 12" id="KW-1133">Transmembrane helix</keyword>
<organism evidence="13 14">
    <name type="scientific">Rhizoctonia solani</name>
    <dbReference type="NCBI Taxonomy" id="456999"/>
    <lineage>
        <taxon>Eukaryota</taxon>
        <taxon>Fungi</taxon>
        <taxon>Dikarya</taxon>
        <taxon>Basidiomycota</taxon>
        <taxon>Agaricomycotina</taxon>
        <taxon>Agaricomycetes</taxon>
        <taxon>Cantharellales</taxon>
        <taxon>Ceratobasidiaceae</taxon>
        <taxon>Rhizoctonia</taxon>
    </lineage>
</organism>
<accession>A0A8H3DIV8</accession>
<feature type="transmembrane region" description="Helical" evidence="12">
    <location>
        <begin position="74"/>
        <end position="97"/>
    </location>
</feature>
<keyword evidence="9 12" id="KW-0472">Membrane</keyword>
<sequence>MISQAFATDLFLGILLDLPILIVAWLHIFLAPYNKVEESFNLHATHDILAYGVSQEALPNYDHFVFPGVVPRTFIGSLALAVASYLPLRICTALGFIQSKLGVQLLVRLCLATANVYGLVLIRWAVQRRFGRGTSTLFTLLTCTQFHLPFWIGRTLPNMFALLPVNMATSLYVYPGSTPITVWRHYRIILCFIGATAIIFRSELALLLLPILPLVLFRYRVPLGFLIPMGLVFALGSLASTVFIDSYFWNTWLWPELSGILFNVYEGKSSEWGPTSVLFFASLHTSHWTRTIMRHPISITHAQTRAFPTIACCHTHYATPSVQKALTILASSGSSFSIAFQHLTSNSIAYMHRAASPPRSSPGSYDSRLALRDPPVSEQTRIPTFPFDFGTNRPRAFLILPIPSHTSPWYAYLTHHLPKLLLGSAPLALYASLPSTKHKENKPSNPVWELVTPYTLFTLLISGLGHKEWRFVVYVVPMINVVAAVGAQRLLHFPIGPLRILGRLTVLGLVGCNIAATGLLTAISRANYPGGQALALVNSLPPSANQSTSVWIDNLAAQTGASLFTQDHSPPYFISSIGAEAWTYSKDPNPSYNEFTYLVVENPGAHPIEKWDVVGSVDAFERVDIKRLKVVTKPTLFVLRNKHV</sequence>
<keyword evidence="5" id="KW-0808">Transferase</keyword>
<keyword evidence="6 12" id="KW-0812">Transmembrane</keyword>
<evidence type="ECO:0000313" key="14">
    <source>
        <dbReference type="Proteomes" id="UP000663850"/>
    </source>
</evidence>
<evidence type="ECO:0000256" key="1">
    <source>
        <dbReference type="ARBA" id="ARBA00004477"/>
    </source>
</evidence>
<evidence type="ECO:0000256" key="6">
    <source>
        <dbReference type="ARBA" id="ARBA00022692"/>
    </source>
</evidence>
<reference evidence="13" key="1">
    <citation type="submission" date="2021-01" db="EMBL/GenBank/DDBJ databases">
        <authorList>
            <person name="Kaushik A."/>
        </authorList>
    </citation>
    <scope>NUCLEOTIDE SEQUENCE</scope>
    <source>
        <strain evidence="13">Type strain: AG8-Rh-89/</strain>
    </source>
</reference>
<comment type="catalytic activity">
    <reaction evidence="11">
        <text>an alpha-D-Man-(1-&gt;2)-alpha-D-Man-(1-&gt;2)-alpha-D-Man-(1-&gt;3)-[alpha-D-Man-(1-&gt;2)-alpha-D-Man-(1-&gt;3)-alpha-D-Man-(1-&gt;6)]-beta-D-Man-(1-&gt;4)-beta-D-GlcNAc-(1-&gt;4)-alpha-D-GlcNAc-diphospho-di-trans,poly-cis-dolichol + a di-trans,poly-cis-dolichyl beta-D-mannosyl phosphate = an alpha-D-Man-(1-&gt;2)-alpha-D-Man-(1-&gt;2)-alpha-D-Man-(1-&gt;3)-[alpha-D-Man-(1-&gt;2)-alpha-D-Man-(1-&gt;3)-[alpha-D-Man-(1-&gt;6)]-alpha-D-Man-(1-&gt;6)]-beta-D-Man-(1-&gt;4)-beta-D-GlcNAc-(1-&gt;4)-alpha-D-GlcNAc-diphospho-di-trans,poly-cis-dolichol + a di-trans,poly-cis-dolichyl phosphate + H(+)</text>
        <dbReference type="Rhea" id="RHEA:29535"/>
        <dbReference type="Rhea" id="RHEA-COMP:19498"/>
        <dbReference type="Rhea" id="RHEA-COMP:19501"/>
        <dbReference type="Rhea" id="RHEA-COMP:19518"/>
        <dbReference type="Rhea" id="RHEA-COMP:19519"/>
        <dbReference type="ChEBI" id="CHEBI:15378"/>
        <dbReference type="ChEBI" id="CHEBI:57683"/>
        <dbReference type="ChEBI" id="CHEBI:58211"/>
        <dbReference type="ChEBI" id="CHEBI:132517"/>
        <dbReference type="ChEBI" id="CHEBI:132519"/>
        <dbReference type="EC" id="2.4.1.260"/>
    </reaction>
    <physiologicalReaction direction="left-to-right" evidence="11">
        <dbReference type="Rhea" id="RHEA:29536"/>
    </physiologicalReaction>
</comment>
<feature type="transmembrane region" description="Helical" evidence="12">
    <location>
        <begin position="471"/>
        <end position="492"/>
    </location>
</feature>
<evidence type="ECO:0000256" key="10">
    <source>
        <dbReference type="ARBA" id="ARBA00044721"/>
    </source>
</evidence>
<dbReference type="Pfam" id="PF03901">
    <property type="entry name" value="Glyco_transf_22"/>
    <property type="match status" value="2"/>
</dbReference>
<dbReference type="InterPro" id="IPR005599">
    <property type="entry name" value="GPI_mannosylTrfase"/>
</dbReference>
<evidence type="ECO:0000313" key="13">
    <source>
        <dbReference type="EMBL" id="CAE6529435.1"/>
    </source>
</evidence>
<feature type="transmembrane region" description="Helical" evidence="12">
    <location>
        <begin position="504"/>
        <end position="523"/>
    </location>
</feature>
<protein>
    <recommendedName>
        <fullName evidence="12">Mannosyltransferase</fullName>
        <ecNumber evidence="12">2.4.1.-</ecNumber>
    </recommendedName>
</protein>
<evidence type="ECO:0000256" key="9">
    <source>
        <dbReference type="ARBA" id="ARBA00023136"/>
    </source>
</evidence>
<dbReference type="PANTHER" id="PTHR22760:SF1">
    <property type="entry name" value="DOL-P-MAN:MAN(7)GLCNAC(2)-PP-DOL ALPHA-1,6-MANNOSYLTRANSFERASE"/>
    <property type="match status" value="1"/>
</dbReference>
<dbReference type="EMBL" id="CAJMWZ010006930">
    <property type="protein sequence ID" value="CAE6529435.1"/>
    <property type="molecule type" value="Genomic_DNA"/>
</dbReference>
<comment type="similarity">
    <text evidence="3 12">Belongs to the glycosyltransferase 22 family.</text>
</comment>
<dbReference type="GO" id="GO:0052917">
    <property type="term" value="F:dol-P-Man:Man(7)GlcNAc(2)-PP-Dol alpha-1,6-mannosyltransferase activity"/>
    <property type="evidence" value="ECO:0007669"/>
    <property type="project" value="UniProtKB-EC"/>
</dbReference>
<dbReference type="PANTHER" id="PTHR22760">
    <property type="entry name" value="GLYCOSYLTRANSFERASE"/>
    <property type="match status" value="1"/>
</dbReference>
<dbReference type="GO" id="GO:0005789">
    <property type="term" value="C:endoplasmic reticulum membrane"/>
    <property type="evidence" value="ECO:0007669"/>
    <property type="project" value="UniProtKB-SubCell"/>
</dbReference>
<evidence type="ECO:0000256" key="11">
    <source>
        <dbReference type="ARBA" id="ARBA00048899"/>
    </source>
</evidence>
<dbReference type="AlphaFoldDB" id="A0A8H3DIV8"/>